<sequence length="347" mass="38474">MTFREHARQQAAACAALGSPLTARVLTLIADRLAPGRAVADRLLYWPQNRLRPDAVALRLAGALHYLVLRGQAPILARLYSAPDTVPDLQLWRAIDALLRLHESTILATLDHAPQTNELRRSSVVIAAAHWLTAAFNRPLVLSELGSSAGLNLIWDRYALQVDGADYGPDDAALTLTPKWHGAPPPMAKPIIRARAGVDLNPLDPETDRLRLLSYIWADQRDRLNRTTQALELAATLRPEITRGCAIDWLEQRLSRPLPQALHLVYHTIVWQYLDPDLQERGTAALARAGARLRPDEPMAHLSMEDDGQQPGAKLTLTLWPGGECLDFGRVDFHGAWVDWRAPTLPA</sequence>
<organism evidence="1 2">
    <name type="scientific">Roseinatronobacter alkalisoli</name>
    <dbReference type="NCBI Taxonomy" id="3028235"/>
    <lineage>
        <taxon>Bacteria</taxon>
        <taxon>Pseudomonadati</taxon>
        <taxon>Pseudomonadota</taxon>
        <taxon>Alphaproteobacteria</taxon>
        <taxon>Rhodobacterales</taxon>
        <taxon>Paracoccaceae</taxon>
        <taxon>Roseinatronobacter</taxon>
    </lineage>
</organism>
<evidence type="ECO:0000313" key="1">
    <source>
        <dbReference type="EMBL" id="MDD7970333.1"/>
    </source>
</evidence>
<dbReference type="Pfam" id="PF10094">
    <property type="entry name" value="DUF2332"/>
    <property type="match status" value="1"/>
</dbReference>
<protein>
    <submittedName>
        <fullName evidence="1">DUF2332 family protein</fullName>
    </submittedName>
</protein>
<dbReference type="Proteomes" id="UP001431784">
    <property type="component" value="Unassembled WGS sequence"/>
</dbReference>
<dbReference type="RefSeq" id="WP_274350953.1">
    <property type="nucleotide sequence ID" value="NZ_JAQZSM010000003.1"/>
</dbReference>
<proteinExistence type="predicted"/>
<keyword evidence="2" id="KW-1185">Reference proteome</keyword>
<comment type="caution">
    <text evidence="1">The sequence shown here is derived from an EMBL/GenBank/DDBJ whole genome shotgun (WGS) entry which is preliminary data.</text>
</comment>
<gene>
    <name evidence="1" type="ORF">PUT78_04410</name>
</gene>
<evidence type="ECO:0000313" key="2">
    <source>
        <dbReference type="Proteomes" id="UP001431784"/>
    </source>
</evidence>
<dbReference type="PIRSF" id="PIRSF012608">
    <property type="entry name" value="UCP012608"/>
    <property type="match status" value="1"/>
</dbReference>
<dbReference type="InterPro" id="IPR011200">
    <property type="entry name" value="UCP012608"/>
</dbReference>
<name>A0ABT5T5E5_9RHOB</name>
<accession>A0ABT5T5E5</accession>
<reference evidence="1" key="1">
    <citation type="submission" date="2023-02" db="EMBL/GenBank/DDBJ databases">
        <title>Description of Roseinatronobacter alkalisoli sp. nov., an alkaliphilic bacerium isolated from soda soil.</title>
        <authorList>
            <person name="Wei W."/>
        </authorList>
    </citation>
    <scope>NUCLEOTIDE SEQUENCE</scope>
    <source>
        <strain evidence="1">HJB301</strain>
    </source>
</reference>
<dbReference type="EMBL" id="JAQZSM010000003">
    <property type="protein sequence ID" value="MDD7970333.1"/>
    <property type="molecule type" value="Genomic_DNA"/>
</dbReference>